<keyword evidence="14" id="KW-0449">Lipoprotein</keyword>
<dbReference type="Proteomes" id="UP001060012">
    <property type="component" value="Chromosome"/>
</dbReference>
<comment type="similarity">
    <text evidence="2">Belongs to the BexD/CtrA/VexA family.</text>
</comment>
<feature type="domain" description="Soluble ligand binding" evidence="17">
    <location>
        <begin position="766"/>
        <end position="813"/>
    </location>
</feature>
<feature type="signal peptide" evidence="15">
    <location>
        <begin position="1"/>
        <end position="17"/>
    </location>
</feature>
<dbReference type="Gene3D" id="3.10.560.10">
    <property type="entry name" value="Outer membrane lipoprotein wza domain like"/>
    <property type="match status" value="4"/>
</dbReference>
<evidence type="ECO:0000259" key="17">
    <source>
        <dbReference type="Pfam" id="PF10531"/>
    </source>
</evidence>
<keyword evidence="9" id="KW-0406">Ion transport</keyword>
<keyword evidence="11" id="KW-0472">Membrane</keyword>
<keyword evidence="20" id="KW-1185">Reference proteome</keyword>
<dbReference type="Pfam" id="PF02563">
    <property type="entry name" value="Poly_export"/>
    <property type="match status" value="1"/>
</dbReference>
<evidence type="ECO:0000259" key="18">
    <source>
        <dbReference type="Pfam" id="PF22461"/>
    </source>
</evidence>
<keyword evidence="4" id="KW-1134">Transmembrane beta strand</keyword>
<feature type="domain" description="Soluble ligand binding" evidence="17">
    <location>
        <begin position="538"/>
        <end position="579"/>
    </location>
</feature>
<dbReference type="InterPro" id="IPR054765">
    <property type="entry name" value="SLBB_dom"/>
</dbReference>
<dbReference type="InterPro" id="IPR049712">
    <property type="entry name" value="Poly_export"/>
</dbReference>
<evidence type="ECO:0000313" key="19">
    <source>
        <dbReference type="EMBL" id="UTJ07318.1"/>
    </source>
</evidence>
<gene>
    <name evidence="19" type="ORF">NJU99_04305</name>
</gene>
<evidence type="ECO:0000256" key="9">
    <source>
        <dbReference type="ARBA" id="ARBA00023065"/>
    </source>
</evidence>
<dbReference type="InterPro" id="IPR019554">
    <property type="entry name" value="Soluble_ligand-bd"/>
</dbReference>
<accession>A0ABY5E844</accession>
<sequence>MRIIYSLLLVCSVLFSATLTPTQLELAKAAGYSEADIKKELSKKQNTENEVQKEQKVENDVVLDEKGIQKEELKSEDKKLERFASLFFNNKNKLNPYSIPTPSNYSLNHGDKISLKIYGGTNEDFVLDVNKDGNINIPQVKELKVIGLNFQEAKKLIKEETKKAYPNSTNILVDISEFSSIQVTISGLVNAPGLYNLSSFSTIKDALISSGGILENGSYRNILLKRAGKVYKSFDLYSLVRYGDASSDTILKNGDIILVKPISKEIKLTGDVNYNAIFELKKGESFRTLFNFAAGFKAKANQNAISLKRYENDTIKVYTLSKEKLYKFTPKNGDEINVYSTSILGANLVKISGNIVAPSEKELPSDKKLSTLLQNELNQFGENGYFKKDTNYNFAVIKNDNNIKSFNLQKVLDKKEDHIIKAGDIITIYKNSDLKEKPYIYAKGEVVDNSKRKYEFYEGMSVSDLFGLVKFNSEVFDDEVRKSVRVDKTKVQITRLDNNQKSTFLVNLSENKNFKLKKYDEVRFFDFSAVNDKMTAIIKGEVFIPGTYDINENTTINDIVNISGGLTKKALKARFEVVRYYTEDYERKRKVLALDMNKALNLKIKIFSDDEITIFPIANWNDKKYVNIKGLVRYPGKYAIEEGEKLSSVILRAGGFLPNAFVEGAVFTREEVRELQEKRLQETLDRLGNQVLKASTSSENLGEEKDETAKKLQAIKQLENEAKRNKPIGRVSLNLYYDLNRFKKSPYDIALKDEDTLYIPSISDTVSVVGEVLNQNTFVFNDDLNTDDYLSKAGGVTELANEDYIYIVKANGETVKYESSYFWGNDKEIFKGDTIVVPMEFDMFSDMKFAKDVSSILYQFAITAASLKTVGGI</sequence>
<keyword evidence="5" id="KW-0762">Sugar transport</keyword>
<keyword evidence="3" id="KW-0813">Transport</keyword>
<dbReference type="Gene3D" id="3.30.1950.10">
    <property type="entry name" value="wza like domain"/>
    <property type="match status" value="1"/>
</dbReference>
<evidence type="ECO:0000256" key="11">
    <source>
        <dbReference type="ARBA" id="ARBA00023136"/>
    </source>
</evidence>
<feature type="chain" id="PRO_5045228635" evidence="15">
    <location>
        <begin position="18"/>
        <end position="873"/>
    </location>
</feature>
<evidence type="ECO:0000256" key="4">
    <source>
        <dbReference type="ARBA" id="ARBA00022452"/>
    </source>
</evidence>
<evidence type="ECO:0000259" key="16">
    <source>
        <dbReference type="Pfam" id="PF02563"/>
    </source>
</evidence>
<organism evidence="19 20">
    <name type="scientific">Arcobacter roscoffensis</name>
    <dbReference type="NCBI Taxonomy" id="2961520"/>
    <lineage>
        <taxon>Bacteria</taxon>
        <taxon>Pseudomonadati</taxon>
        <taxon>Campylobacterota</taxon>
        <taxon>Epsilonproteobacteria</taxon>
        <taxon>Campylobacterales</taxon>
        <taxon>Arcobacteraceae</taxon>
        <taxon>Arcobacter</taxon>
    </lineage>
</organism>
<evidence type="ECO:0000256" key="7">
    <source>
        <dbReference type="ARBA" id="ARBA00022729"/>
    </source>
</evidence>
<dbReference type="EMBL" id="CP100595">
    <property type="protein sequence ID" value="UTJ07318.1"/>
    <property type="molecule type" value="Genomic_DNA"/>
</dbReference>
<keyword evidence="8" id="KW-0625">Polysaccharide transport</keyword>
<dbReference type="RefSeq" id="WP_254577496.1">
    <property type="nucleotide sequence ID" value="NZ_CP100595.1"/>
</dbReference>
<reference evidence="19" key="1">
    <citation type="submission" date="2022-07" db="EMBL/GenBank/DDBJ databases">
        <title>Arcobacter roscoffensis sp. nov., a marine bacterium isolated from coastal seawater collected from Roscoff, France.</title>
        <authorList>
            <person name="Pascual J."/>
            <person name="Lepeaux C."/>
            <person name="Methner A."/>
            <person name="Overmann J."/>
        </authorList>
    </citation>
    <scope>NUCLEOTIDE SEQUENCE</scope>
    <source>
        <strain evidence="19">ARW1-2F2</strain>
    </source>
</reference>
<evidence type="ECO:0000256" key="2">
    <source>
        <dbReference type="ARBA" id="ARBA00009450"/>
    </source>
</evidence>
<evidence type="ECO:0000256" key="12">
    <source>
        <dbReference type="ARBA" id="ARBA00023139"/>
    </source>
</evidence>
<feature type="domain" description="Soluble ligand binding" evidence="17">
    <location>
        <begin position="625"/>
        <end position="660"/>
    </location>
</feature>
<name>A0ABY5E844_9BACT</name>
<feature type="domain" description="Soluble ligand binding" evidence="17">
    <location>
        <begin position="267"/>
        <end position="309"/>
    </location>
</feature>
<evidence type="ECO:0000256" key="5">
    <source>
        <dbReference type="ARBA" id="ARBA00022597"/>
    </source>
</evidence>
<keyword evidence="12" id="KW-0564">Palmitate</keyword>
<keyword evidence="6" id="KW-0812">Transmembrane</keyword>
<proteinExistence type="inferred from homology"/>
<evidence type="ECO:0000256" key="14">
    <source>
        <dbReference type="ARBA" id="ARBA00023288"/>
    </source>
</evidence>
<feature type="domain" description="SLBB" evidence="18">
    <location>
        <begin position="182"/>
        <end position="259"/>
    </location>
</feature>
<protein>
    <submittedName>
        <fullName evidence="19">SLBB domain-containing protein</fullName>
    </submittedName>
</protein>
<evidence type="ECO:0000313" key="20">
    <source>
        <dbReference type="Proteomes" id="UP001060012"/>
    </source>
</evidence>
<evidence type="ECO:0000256" key="3">
    <source>
        <dbReference type="ARBA" id="ARBA00022448"/>
    </source>
</evidence>
<keyword evidence="7 15" id="KW-0732">Signal</keyword>
<evidence type="ECO:0000256" key="10">
    <source>
        <dbReference type="ARBA" id="ARBA00023114"/>
    </source>
</evidence>
<evidence type="ECO:0000256" key="15">
    <source>
        <dbReference type="SAM" id="SignalP"/>
    </source>
</evidence>
<feature type="domain" description="Polysaccharide export protein N-terminal" evidence="16">
    <location>
        <begin position="100"/>
        <end position="174"/>
    </location>
</feature>
<comment type="subcellular location">
    <subcellularLocation>
        <location evidence="1">Cell outer membrane</location>
        <topology evidence="1">Multi-pass membrane protein</topology>
    </subcellularLocation>
</comment>
<dbReference type="Pfam" id="PF22461">
    <property type="entry name" value="SLBB_2"/>
    <property type="match status" value="1"/>
</dbReference>
<evidence type="ECO:0000256" key="1">
    <source>
        <dbReference type="ARBA" id="ARBA00004571"/>
    </source>
</evidence>
<keyword evidence="13" id="KW-0998">Cell outer membrane</keyword>
<keyword evidence="10" id="KW-0626">Porin</keyword>
<evidence type="ECO:0000256" key="6">
    <source>
        <dbReference type="ARBA" id="ARBA00022692"/>
    </source>
</evidence>
<dbReference type="PANTHER" id="PTHR33619">
    <property type="entry name" value="POLYSACCHARIDE EXPORT PROTEIN GFCE-RELATED"/>
    <property type="match status" value="1"/>
</dbReference>
<dbReference type="InterPro" id="IPR003715">
    <property type="entry name" value="Poly_export_N"/>
</dbReference>
<dbReference type="PANTHER" id="PTHR33619:SF3">
    <property type="entry name" value="POLYSACCHARIDE EXPORT PROTEIN GFCE-RELATED"/>
    <property type="match status" value="1"/>
</dbReference>
<evidence type="ECO:0000256" key="8">
    <source>
        <dbReference type="ARBA" id="ARBA00023047"/>
    </source>
</evidence>
<dbReference type="Pfam" id="PF10531">
    <property type="entry name" value="SLBB"/>
    <property type="match status" value="4"/>
</dbReference>
<evidence type="ECO:0000256" key="13">
    <source>
        <dbReference type="ARBA" id="ARBA00023237"/>
    </source>
</evidence>